<dbReference type="AlphaFoldDB" id="A0A6J6C6N5"/>
<evidence type="ECO:0000313" key="1">
    <source>
        <dbReference type="EMBL" id="CAB4547021.1"/>
    </source>
</evidence>
<protein>
    <submittedName>
        <fullName evidence="1">Unannotated protein</fullName>
    </submittedName>
</protein>
<name>A0A6J6C6N5_9ZZZZ</name>
<proteinExistence type="predicted"/>
<accession>A0A6J6C6N5</accession>
<reference evidence="1" key="1">
    <citation type="submission" date="2020-05" db="EMBL/GenBank/DDBJ databases">
        <authorList>
            <person name="Chiriac C."/>
            <person name="Salcher M."/>
            <person name="Ghai R."/>
            <person name="Kavagutti S V."/>
        </authorList>
    </citation>
    <scope>NUCLEOTIDE SEQUENCE</scope>
</reference>
<gene>
    <name evidence="1" type="ORF">UFOPK1505_00554</name>
</gene>
<organism evidence="1">
    <name type="scientific">freshwater metagenome</name>
    <dbReference type="NCBI Taxonomy" id="449393"/>
    <lineage>
        <taxon>unclassified sequences</taxon>
        <taxon>metagenomes</taxon>
        <taxon>ecological metagenomes</taxon>
    </lineage>
</organism>
<dbReference type="EMBL" id="CAEZSS010000091">
    <property type="protein sequence ID" value="CAB4547021.1"/>
    <property type="molecule type" value="Genomic_DNA"/>
</dbReference>
<sequence length="101" mass="10745">MIPTSFPDLLITGARRLRLSVKNSNASLGVTSSFKLTKSLDMILFNWVKRSTFSQSASVTIPTGTSSSTTIRAPCALLVIKSMASATVSFGFKVTGVSKII</sequence>